<dbReference type="GO" id="GO:0042910">
    <property type="term" value="F:xenobiotic transmembrane transporter activity"/>
    <property type="evidence" value="ECO:0007669"/>
    <property type="project" value="InterPro"/>
</dbReference>
<organism evidence="7 8">
    <name type="scientific">Dorcoceras hygrometricum</name>
    <dbReference type="NCBI Taxonomy" id="472368"/>
    <lineage>
        <taxon>Eukaryota</taxon>
        <taxon>Viridiplantae</taxon>
        <taxon>Streptophyta</taxon>
        <taxon>Embryophyta</taxon>
        <taxon>Tracheophyta</taxon>
        <taxon>Spermatophyta</taxon>
        <taxon>Magnoliopsida</taxon>
        <taxon>eudicotyledons</taxon>
        <taxon>Gunneridae</taxon>
        <taxon>Pentapetalae</taxon>
        <taxon>asterids</taxon>
        <taxon>lamiids</taxon>
        <taxon>Lamiales</taxon>
        <taxon>Gesneriaceae</taxon>
        <taxon>Didymocarpoideae</taxon>
        <taxon>Trichosporeae</taxon>
        <taxon>Loxocarpinae</taxon>
        <taxon>Dorcoceras</taxon>
    </lineage>
</organism>
<protein>
    <submittedName>
        <fullName evidence="7">Multidrug resistance pump</fullName>
    </submittedName>
</protein>
<feature type="transmembrane region" description="Helical" evidence="6">
    <location>
        <begin position="160"/>
        <end position="177"/>
    </location>
</feature>
<comment type="similarity">
    <text evidence="2">Belongs to the multi antimicrobial extrusion (MATE) (TC 2.A.66.1) family.</text>
</comment>
<proteinExistence type="inferred from homology"/>
<evidence type="ECO:0000256" key="6">
    <source>
        <dbReference type="SAM" id="Phobius"/>
    </source>
</evidence>
<dbReference type="GO" id="GO:0015297">
    <property type="term" value="F:antiporter activity"/>
    <property type="evidence" value="ECO:0007669"/>
    <property type="project" value="InterPro"/>
</dbReference>
<evidence type="ECO:0000256" key="1">
    <source>
        <dbReference type="ARBA" id="ARBA00004141"/>
    </source>
</evidence>
<comment type="subcellular location">
    <subcellularLocation>
        <location evidence="1">Membrane</location>
        <topology evidence="1">Multi-pass membrane protein</topology>
    </subcellularLocation>
</comment>
<name>A0A2Z7A622_9LAMI</name>
<dbReference type="Pfam" id="PF01554">
    <property type="entry name" value="MatE"/>
    <property type="match status" value="2"/>
</dbReference>
<dbReference type="CDD" id="cd13132">
    <property type="entry name" value="MATE_eukaryotic"/>
    <property type="match status" value="1"/>
</dbReference>
<feature type="transmembrane region" description="Helical" evidence="6">
    <location>
        <begin position="209"/>
        <end position="234"/>
    </location>
</feature>
<dbReference type="PANTHER" id="PTHR11206">
    <property type="entry name" value="MULTIDRUG RESISTANCE PROTEIN"/>
    <property type="match status" value="1"/>
</dbReference>
<feature type="transmembrane region" description="Helical" evidence="6">
    <location>
        <begin position="360"/>
        <end position="383"/>
    </location>
</feature>
<dbReference type="Proteomes" id="UP000250235">
    <property type="component" value="Unassembled WGS sequence"/>
</dbReference>
<evidence type="ECO:0000313" key="7">
    <source>
        <dbReference type="EMBL" id="KZV14425.1"/>
    </source>
</evidence>
<keyword evidence="5 6" id="KW-0472">Membrane</keyword>
<evidence type="ECO:0000256" key="2">
    <source>
        <dbReference type="ARBA" id="ARBA00010199"/>
    </source>
</evidence>
<sequence length="437" mass="48267">MEGEFTEKLLVDEENGNKQVSLKDRIWRENKKMWVVAAPAIFTRFTTFGTGVISQAFLGHIGARELAAFALVFTVFLRFAQGILLGMANGLETLCGQAYGARQNGKNNGSLDDTGCVFIHCIIYMSNVPAISKQEHDHRVFGGDLYIIPRILSWLLTVKYKFGVTGVMISTVLAFWLPNIGQLIFVTSGGCPQTWRGFTWLAFKDLWPIFKLSMSAGAMLCLEVWYNTVLILLTGNMKNAEVAIDALSICLNINGWEMMISLGFMAAASVRISNELGSGNSKAAKFSIANIVLTSFTIGFVLFVFFILFRGRITYLFTESEAVASSVAQLSPLLAFSILLNSIQPVLSGVAVGSGWQSTVAWVNVGSYYFIGVPIGVVLGYVYNQQVEGVWIGMLIGVLVQTTVLVIITYRTDWERQVSIARKRVNRWFVEAEPDAD</sequence>
<evidence type="ECO:0000256" key="3">
    <source>
        <dbReference type="ARBA" id="ARBA00022692"/>
    </source>
</evidence>
<dbReference type="InterPro" id="IPR045069">
    <property type="entry name" value="MATE_euk"/>
</dbReference>
<feature type="transmembrane region" description="Helical" evidence="6">
    <location>
        <begin position="33"/>
        <end position="54"/>
    </location>
</feature>
<dbReference type="GO" id="GO:1990961">
    <property type="term" value="P:xenobiotic detoxification by transmembrane export across the plasma membrane"/>
    <property type="evidence" value="ECO:0007669"/>
    <property type="project" value="InterPro"/>
</dbReference>
<dbReference type="EMBL" id="KV020635">
    <property type="protein sequence ID" value="KZV14425.1"/>
    <property type="molecule type" value="Genomic_DNA"/>
</dbReference>
<dbReference type="GO" id="GO:0016020">
    <property type="term" value="C:membrane"/>
    <property type="evidence" value="ECO:0007669"/>
    <property type="project" value="UniProtKB-SubCell"/>
</dbReference>
<keyword evidence="8" id="KW-1185">Reference proteome</keyword>
<dbReference type="AlphaFoldDB" id="A0A2Z7A622"/>
<evidence type="ECO:0000256" key="5">
    <source>
        <dbReference type="ARBA" id="ARBA00023136"/>
    </source>
</evidence>
<accession>A0A2Z7A622</accession>
<dbReference type="InterPro" id="IPR002528">
    <property type="entry name" value="MATE_fam"/>
</dbReference>
<reference evidence="7 8" key="1">
    <citation type="journal article" date="2015" name="Proc. Natl. Acad. Sci. U.S.A.">
        <title>The resurrection genome of Boea hygrometrica: A blueprint for survival of dehydration.</title>
        <authorList>
            <person name="Xiao L."/>
            <person name="Yang G."/>
            <person name="Zhang L."/>
            <person name="Yang X."/>
            <person name="Zhao S."/>
            <person name="Ji Z."/>
            <person name="Zhou Q."/>
            <person name="Hu M."/>
            <person name="Wang Y."/>
            <person name="Chen M."/>
            <person name="Xu Y."/>
            <person name="Jin H."/>
            <person name="Xiao X."/>
            <person name="Hu G."/>
            <person name="Bao F."/>
            <person name="Hu Y."/>
            <person name="Wan P."/>
            <person name="Li L."/>
            <person name="Deng X."/>
            <person name="Kuang T."/>
            <person name="Xiang C."/>
            <person name="Zhu J.K."/>
            <person name="Oliver M.J."/>
            <person name="He Y."/>
        </authorList>
    </citation>
    <scope>NUCLEOTIDE SEQUENCE [LARGE SCALE GENOMIC DNA]</scope>
    <source>
        <strain evidence="8">cv. XS01</strain>
    </source>
</reference>
<evidence type="ECO:0000313" key="8">
    <source>
        <dbReference type="Proteomes" id="UP000250235"/>
    </source>
</evidence>
<feature type="transmembrane region" description="Helical" evidence="6">
    <location>
        <begin position="390"/>
        <end position="410"/>
    </location>
</feature>
<keyword evidence="4 6" id="KW-1133">Transmembrane helix</keyword>
<feature type="transmembrane region" description="Helical" evidence="6">
    <location>
        <begin position="288"/>
        <end position="309"/>
    </location>
</feature>
<feature type="transmembrane region" description="Helical" evidence="6">
    <location>
        <begin position="321"/>
        <end position="340"/>
    </location>
</feature>
<feature type="transmembrane region" description="Helical" evidence="6">
    <location>
        <begin position="66"/>
        <end position="87"/>
    </location>
</feature>
<gene>
    <name evidence="7" type="ORF">F511_43283</name>
</gene>
<evidence type="ECO:0000256" key="4">
    <source>
        <dbReference type="ARBA" id="ARBA00022989"/>
    </source>
</evidence>
<keyword evidence="3 6" id="KW-0812">Transmembrane</keyword>
<dbReference type="OrthoDB" id="2126698at2759"/>
<feature type="transmembrane region" description="Helical" evidence="6">
    <location>
        <begin position="246"/>
        <end position="268"/>
    </location>
</feature>